<dbReference type="Gene3D" id="2.20.25.80">
    <property type="entry name" value="WRKY domain"/>
    <property type="match status" value="1"/>
</dbReference>
<dbReference type="GO" id="GO:0042542">
    <property type="term" value="P:response to hydrogen peroxide"/>
    <property type="evidence" value="ECO:0007669"/>
    <property type="project" value="UniProtKB-ARBA"/>
</dbReference>
<evidence type="ECO:0000259" key="8">
    <source>
        <dbReference type="PROSITE" id="PS50811"/>
    </source>
</evidence>
<dbReference type="PROSITE" id="PS50811">
    <property type="entry name" value="WRKY"/>
    <property type="match status" value="1"/>
</dbReference>
<keyword evidence="2" id="KW-0805">Transcription regulation</keyword>
<keyword evidence="5" id="KW-0539">Nucleus</keyword>
<dbReference type="InterPro" id="IPR003657">
    <property type="entry name" value="WRKY_dom"/>
</dbReference>
<keyword evidence="7" id="KW-0472">Membrane</keyword>
<evidence type="ECO:0000313" key="10">
    <source>
        <dbReference type="Proteomes" id="UP000008021"/>
    </source>
</evidence>
<dbReference type="GO" id="GO:0010193">
    <property type="term" value="P:response to ozone"/>
    <property type="evidence" value="ECO:0007669"/>
    <property type="project" value="UniProtKB-ARBA"/>
</dbReference>
<dbReference type="AlphaFoldDB" id="A0A0E0D6J0"/>
<accession>A0A0E0D6J0</accession>
<evidence type="ECO:0000256" key="6">
    <source>
        <dbReference type="ARBA" id="ARBA00060850"/>
    </source>
</evidence>
<dbReference type="GO" id="GO:0000976">
    <property type="term" value="F:transcription cis-regulatory region binding"/>
    <property type="evidence" value="ECO:0007669"/>
    <property type="project" value="TreeGrafter"/>
</dbReference>
<evidence type="ECO:0000256" key="4">
    <source>
        <dbReference type="ARBA" id="ARBA00023163"/>
    </source>
</evidence>
<evidence type="ECO:0000256" key="1">
    <source>
        <dbReference type="ARBA" id="ARBA00004123"/>
    </source>
</evidence>
<name>A0A0E0D6J0_9ORYZ</name>
<dbReference type="eggNOG" id="ENOG502R5K9">
    <property type="taxonomic scope" value="Eukaryota"/>
</dbReference>
<evidence type="ECO:0000256" key="5">
    <source>
        <dbReference type="ARBA" id="ARBA00023242"/>
    </source>
</evidence>
<keyword evidence="4" id="KW-0804">Transcription</keyword>
<evidence type="ECO:0000256" key="7">
    <source>
        <dbReference type="SAM" id="Phobius"/>
    </source>
</evidence>
<sequence length="305" mass="32794">MVELCGGEGEGQIMLATELAQLRAMARELEAKMDPDRVAARELCRALASSVDRSIRLAASCFPPPEHPPPAAGNAGRDAAFKKRQVMGMAKVRRQVRVTSVQDTASLDDGLSWRKYGQKDILGAKYPRAYFRCTHRHTQGCNATKQVQRADGDPLLFDVVYLGDHTCGQAAVAAVAQSAPPEHAGQEQQRQSSLLAAGTEGIHQQVVAEPMEAAAAAAAAPLLFTSTAAGGVDDGYFSFISPANSDCQFSSDFSAGSVGVDMDHEARFEDLFSNTLEFFQSEIQNLVTFFLVGAFIAIAINEFLF</sequence>
<reference evidence="9" key="1">
    <citation type="submission" date="2015-04" db="UniProtKB">
        <authorList>
            <consortium name="EnsemblPlants"/>
        </authorList>
    </citation>
    <scope>IDENTIFICATION</scope>
</reference>
<comment type="similarity">
    <text evidence="6">Belongs to the WRKY group III family.</text>
</comment>
<dbReference type="GO" id="GO:0003700">
    <property type="term" value="F:DNA-binding transcription factor activity"/>
    <property type="evidence" value="ECO:0007669"/>
    <property type="project" value="InterPro"/>
</dbReference>
<dbReference type="HOGENOM" id="CLU_058534_1_0_1"/>
<dbReference type="InterPro" id="IPR036576">
    <property type="entry name" value="WRKY_dom_sf"/>
</dbReference>
<dbReference type="PANTHER" id="PTHR32096">
    <property type="entry name" value="WRKY TRANSCRIPTION FACTOR 30-RELATED-RELATED"/>
    <property type="match status" value="1"/>
</dbReference>
<dbReference type="GO" id="GO:0010150">
    <property type="term" value="P:leaf senescence"/>
    <property type="evidence" value="ECO:0007669"/>
    <property type="project" value="UniProtKB-ARBA"/>
</dbReference>
<evidence type="ECO:0000256" key="2">
    <source>
        <dbReference type="ARBA" id="ARBA00023015"/>
    </source>
</evidence>
<dbReference type="SMART" id="SM00774">
    <property type="entry name" value="WRKY"/>
    <property type="match status" value="1"/>
</dbReference>
<dbReference type="FunFam" id="2.20.25.80:FF:000009">
    <property type="entry name" value="WRKY transcription factor 53"/>
    <property type="match status" value="1"/>
</dbReference>
<proteinExistence type="inferred from homology"/>
<keyword evidence="7" id="KW-0812">Transmembrane</keyword>
<feature type="transmembrane region" description="Helical" evidence="7">
    <location>
        <begin position="286"/>
        <end position="304"/>
    </location>
</feature>
<protein>
    <recommendedName>
        <fullName evidence="8">WRKY domain-containing protein</fullName>
    </recommendedName>
</protein>
<dbReference type="Gramene" id="OMERI03G30520.1">
    <property type="protein sequence ID" value="OMERI03G30520.1"/>
    <property type="gene ID" value="OMERI03G30520"/>
</dbReference>
<evidence type="ECO:0000313" key="9">
    <source>
        <dbReference type="EnsemblPlants" id="OMERI03G30520.1"/>
    </source>
</evidence>
<dbReference type="EnsemblPlants" id="OMERI03G30520.1">
    <property type="protein sequence ID" value="OMERI03G30520.1"/>
    <property type="gene ID" value="OMERI03G30520"/>
</dbReference>
<keyword evidence="7" id="KW-1133">Transmembrane helix</keyword>
<keyword evidence="3" id="KW-0238">DNA-binding</keyword>
<reference evidence="9" key="2">
    <citation type="submission" date="2018-05" db="EMBL/GenBank/DDBJ databases">
        <title>OmerRS3 (Oryza meridionalis Reference Sequence Version 3).</title>
        <authorList>
            <person name="Zhang J."/>
            <person name="Kudrna D."/>
            <person name="Lee S."/>
            <person name="Talag J."/>
            <person name="Welchert J."/>
            <person name="Wing R.A."/>
        </authorList>
    </citation>
    <scope>NUCLEOTIDE SEQUENCE [LARGE SCALE GENOMIC DNA]</scope>
    <source>
        <strain evidence="9">cv. OR44</strain>
    </source>
</reference>
<dbReference type="Pfam" id="PF03106">
    <property type="entry name" value="WRKY"/>
    <property type="match status" value="1"/>
</dbReference>
<comment type="subcellular location">
    <subcellularLocation>
        <location evidence="1">Nucleus</location>
    </subcellularLocation>
</comment>
<dbReference type="GO" id="GO:0005634">
    <property type="term" value="C:nucleus"/>
    <property type="evidence" value="ECO:0007669"/>
    <property type="project" value="UniProtKB-SubCell"/>
</dbReference>
<feature type="domain" description="WRKY" evidence="8">
    <location>
        <begin position="102"/>
        <end position="165"/>
    </location>
</feature>
<keyword evidence="10" id="KW-1185">Reference proteome</keyword>
<dbReference type="Proteomes" id="UP000008021">
    <property type="component" value="Chromosome 3"/>
</dbReference>
<dbReference type="PANTHER" id="PTHR32096:SF55">
    <property type="entry name" value="TRANSCRIPTION FACTOR WRKY19"/>
    <property type="match status" value="1"/>
</dbReference>
<organism evidence="9">
    <name type="scientific">Oryza meridionalis</name>
    <dbReference type="NCBI Taxonomy" id="40149"/>
    <lineage>
        <taxon>Eukaryota</taxon>
        <taxon>Viridiplantae</taxon>
        <taxon>Streptophyta</taxon>
        <taxon>Embryophyta</taxon>
        <taxon>Tracheophyta</taxon>
        <taxon>Spermatophyta</taxon>
        <taxon>Magnoliopsida</taxon>
        <taxon>Liliopsida</taxon>
        <taxon>Poales</taxon>
        <taxon>Poaceae</taxon>
        <taxon>BOP clade</taxon>
        <taxon>Oryzoideae</taxon>
        <taxon>Oryzeae</taxon>
        <taxon>Oryzinae</taxon>
        <taxon>Oryza</taxon>
    </lineage>
</organism>
<dbReference type="InterPro" id="IPR044810">
    <property type="entry name" value="WRKY_plant"/>
</dbReference>
<dbReference type="GO" id="GO:0009751">
    <property type="term" value="P:response to salicylic acid"/>
    <property type="evidence" value="ECO:0007669"/>
    <property type="project" value="UniProtKB-ARBA"/>
</dbReference>
<evidence type="ECO:0000256" key="3">
    <source>
        <dbReference type="ARBA" id="ARBA00023125"/>
    </source>
</evidence>
<dbReference type="SUPFAM" id="SSF118290">
    <property type="entry name" value="WRKY DNA-binding domain"/>
    <property type="match status" value="1"/>
</dbReference>